<dbReference type="EMBL" id="JAAXLS010000020">
    <property type="protein sequence ID" value="NKQ56132.1"/>
    <property type="molecule type" value="Genomic_DNA"/>
</dbReference>
<evidence type="ECO:0000256" key="2">
    <source>
        <dbReference type="RuleBase" id="RU000461"/>
    </source>
</evidence>
<keyword evidence="2" id="KW-0408">Iron</keyword>
<evidence type="ECO:0000313" key="4">
    <source>
        <dbReference type="Proteomes" id="UP000715441"/>
    </source>
</evidence>
<keyword evidence="2" id="KW-0560">Oxidoreductase</keyword>
<dbReference type="InterPro" id="IPR001128">
    <property type="entry name" value="Cyt_P450"/>
</dbReference>
<dbReference type="Proteomes" id="UP000715441">
    <property type="component" value="Unassembled WGS sequence"/>
</dbReference>
<comment type="caution">
    <text evidence="3">The sequence shown here is derived from an EMBL/GenBank/DDBJ whole genome shotgun (WGS) entry which is preliminary data.</text>
</comment>
<dbReference type="InterPro" id="IPR002397">
    <property type="entry name" value="Cyt_P450_B"/>
</dbReference>
<dbReference type="InterPro" id="IPR036396">
    <property type="entry name" value="Cyt_P450_sf"/>
</dbReference>
<protein>
    <submittedName>
        <fullName evidence="3">Cytochrome P450</fullName>
    </submittedName>
</protein>
<comment type="similarity">
    <text evidence="1 2">Belongs to the cytochrome P450 family.</text>
</comment>
<keyword evidence="4" id="KW-1185">Reference proteome</keyword>
<evidence type="ECO:0000256" key="1">
    <source>
        <dbReference type="ARBA" id="ARBA00010617"/>
    </source>
</evidence>
<dbReference type="PANTHER" id="PTHR46696:SF1">
    <property type="entry name" value="CYTOCHROME P450 YJIB-RELATED"/>
    <property type="match status" value="1"/>
</dbReference>
<keyword evidence="2" id="KW-0479">Metal-binding</keyword>
<accession>A0ABX1J8M3</accession>
<dbReference type="PANTHER" id="PTHR46696">
    <property type="entry name" value="P450, PUTATIVE (EUROFUNG)-RELATED"/>
    <property type="match status" value="1"/>
</dbReference>
<name>A0ABX1J8M3_9PSEU</name>
<proteinExistence type="inferred from homology"/>
<dbReference type="PRINTS" id="PR00359">
    <property type="entry name" value="BP450"/>
</dbReference>
<organism evidence="3 4">
    <name type="scientific">Amycolatopsis acididurans</name>
    <dbReference type="NCBI Taxonomy" id="2724524"/>
    <lineage>
        <taxon>Bacteria</taxon>
        <taxon>Bacillati</taxon>
        <taxon>Actinomycetota</taxon>
        <taxon>Actinomycetes</taxon>
        <taxon>Pseudonocardiales</taxon>
        <taxon>Pseudonocardiaceae</taxon>
        <taxon>Amycolatopsis</taxon>
    </lineage>
</organism>
<dbReference type="Pfam" id="PF00067">
    <property type="entry name" value="p450"/>
    <property type="match status" value="1"/>
</dbReference>
<dbReference type="InterPro" id="IPR017972">
    <property type="entry name" value="Cyt_P450_CS"/>
</dbReference>
<sequence length="367" mass="41215">MQTWDGKQVWVVTRYEDGRAILADERFSVDPTVPGFPEKNIAYLNTIGQDRNIRTIDNPEHDRQKRMMIQDFTVKRVAEIRPAVQTLVDQLIDDMLEREAPVDLIEHLAIPVPTTVICELLGVPYSDRDFFGERAKALLAAPTAEAAKVAGAEMTEYVEHLIDLKIAKAGNDLVSRMVHQHVLPGTYARADLVSLCRLLLTAGHDTTTGMIGLSVLALLRHPDQLRELKESDDPAFVANCVEEFLRYLGTTHAGRRRVALTDVEVAGHTIHANEGVIVLNNVMDRDDAVFADPNRLDLHRTNTRVHTAFGYGIHQCPGQLLARMELHVVHSTLWKRVPTLTLAVPMQELHFFEDGSNYEVTTLPVTW</sequence>
<dbReference type="SUPFAM" id="SSF48264">
    <property type="entry name" value="Cytochrome P450"/>
    <property type="match status" value="1"/>
</dbReference>
<reference evidence="3 4" key="1">
    <citation type="submission" date="2020-04" db="EMBL/GenBank/DDBJ databases">
        <title>Novel species.</title>
        <authorList>
            <person name="Teo W.F.A."/>
            <person name="Lipun K."/>
            <person name="Srisuk N."/>
            <person name="Duangmal K."/>
        </authorList>
    </citation>
    <scope>NUCLEOTIDE SEQUENCE [LARGE SCALE GENOMIC DNA]</scope>
    <source>
        <strain evidence="3 4">K13G38</strain>
    </source>
</reference>
<dbReference type="Gene3D" id="1.10.630.10">
    <property type="entry name" value="Cytochrome P450"/>
    <property type="match status" value="1"/>
</dbReference>
<evidence type="ECO:0000313" key="3">
    <source>
        <dbReference type="EMBL" id="NKQ56132.1"/>
    </source>
</evidence>
<dbReference type="CDD" id="cd11030">
    <property type="entry name" value="CYP105-like"/>
    <property type="match status" value="1"/>
</dbReference>
<gene>
    <name evidence="3" type="ORF">HFP15_24955</name>
</gene>
<keyword evidence="2" id="KW-0349">Heme</keyword>
<keyword evidence="2" id="KW-0503">Monooxygenase</keyword>
<dbReference type="PROSITE" id="PS00086">
    <property type="entry name" value="CYTOCHROME_P450"/>
    <property type="match status" value="1"/>
</dbReference>